<name>V5FE98_BYSSN</name>
<keyword evidence="11" id="KW-0411">Iron-sulfur</keyword>
<evidence type="ECO:0000256" key="5">
    <source>
        <dbReference type="ARBA" id="ARBA00012763"/>
    </source>
</evidence>
<dbReference type="UniPathway" id="UPA00529">
    <property type="reaction ID" value="UER00430"/>
</dbReference>
<dbReference type="CDD" id="cd00680">
    <property type="entry name" value="RHO_alpha_C"/>
    <property type="match status" value="1"/>
</dbReference>
<dbReference type="PRINTS" id="PR00090">
    <property type="entry name" value="RNGDIOXGNASE"/>
</dbReference>
<evidence type="ECO:0000256" key="9">
    <source>
        <dbReference type="ARBA" id="ARBA00023002"/>
    </source>
</evidence>
<comment type="function">
    <text evidence="2">Catalyzes the first step of the osmoprotectant glycine betaine synthesis.</text>
</comment>
<dbReference type="AlphaFoldDB" id="V5FE98"/>
<dbReference type="Gene3D" id="3.90.380.10">
    <property type="entry name" value="Naphthalene 1,2-dioxygenase Alpha Subunit, Chain A, domain 1"/>
    <property type="match status" value="2"/>
</dbReference>
<protein>
    <recommendedName>
        <fullName evidence="6">Choline monooxygenase, chloroplastic</fullName>
        <ecNumber evidence="5">1.14.15.7</ecNumber>
    </recommendedName>
</protein>
<dbReference type="Pfam" id="PF00355">
    <property type="entry name" value="Rieske"/>
    <property type="match status" value="1"/>
</dbReference>
<evidence type="ECO:0000256" key="11">
    <source>
        <dbReference type="ARBA" id="ARBA00023014"/>
    </source>
</evidence>
<comment type="similarity">
    <text evidence="4">Belongs to the choline monooxygenase family.</text>
</comment>
<dbReference type="GO" id="GO:0019133">
    <property type="term" value="F:choline monooxygenase activity"/>
    <property type="evidence" value="ECO:0007669"/>
    <property type="project" value="UniProtKB-EC"/>
</dbReference>
<dbReference type="SUPFAM" id="SSF50022">
    <property type="entry name" value="ISP domain"/>
    <property type="match status" value="1"/>
</dbReference>
<evidence type="ECO:0000256" key="12">
    <source>
        <dbReference type="ARBA" id="ARBA00049097"/>
    </source>
</evidence>
<evidence type="ECO:0000256" key="7">
    <source>
        <dbReference type="ARBA" id="ARBA00022714"/>
    </source>
</evidence>
<sequence length="802" mass="91743">MASTTDITAIENLALPSSWYRSAALYELERRAIFAKEWMFVAHKNRFTKPGDYVRYEIAGFPFFLIMDRQKEIQGFHNVCRHRAYPVIHPDAAESGTKSILACYYHGWSYGLNGKLAKAPQFQDVPNFNKEDNGLLPVHVKIDGRGFIWVNLEASETPSVQWDSLFSGSDTRDRLNQFNMDDYVFHHTWSIKGNYNWKASLDNYNECYHCPTTHPLFVENCDLSVYKVEVDRGEILHFVKDKPGKSTNSYAPSSFLPNAAVSITKDYWYHMSVCPTSPTTATMRYDVYRHKDATDEQFIAMDKFFKQVEEEDKDLCNGAQTNLNTGIKDAISSSRLIYFCILSMSAAHLRRMNTQWSVYSLEYMTKALSVLSKQLAELLTESSALEYKEQNQDEVLLAIIMLGMSTSWHVTSGLGLEHIGGSRALLKRWVYRQSGQDQIPSWPKMNFYLGLQAYWEAVASFLIDQNIDWLEHLYHICMTLPKHTIQIHPWAGISSAVWVLLAKAGCIARKKRYYLLEGQTSLKSTSEVNRNSPWSDLKAQAEVLEEQLLDYSIPDIAQVEPTHDEKTPVNHLEDIAQCCKLAALLELYRAFGTLCEGHIALKLLKITRGKASYRGFNLKDSSPPPICTTIVGTLSLEILRILKSIPMDSHTRCLHPILLLIAGSALLSPIIIRRQQRSQHRYSNQSDNLTAADVNTSVRRATQNLDSTAIYDQPAVESTSAQSPRVELDLIHIWRRFVYDRITHIEEIINLDNIRKVRTILLSVWERDDQLVSSAPDTDDMIATEPVHWIDIMEEQDLRILF</sequence>
<evidence type="ECO:0000256" key="1">
    <source>
        <dbReference type="ARBA" id="ARBA00001962"/>
    </source>
</evidence>
<organism evidence="14 15">
    <name type="scientific">Byssochlamys spectabilis (strain No. 5 / NBRC 109023)</name>
    <name type="common">Paecilomyces variotii</name>
    <dbReference type="NCBI Taxonomy" id="1356009"/>
    <lineage>
        <taxon>Eukaryota</taxon>
        <taxon>Fungi</taxon>
        <taxon>Dikarya</taxon>
        <taxon>Ascomycota</taxon>
        <taxon>Pezizomycotina</taxon>
        <taxon>Eurotiomycetes</taxon>
        <taxon>Eurotiomycetidae</taxon>
        <taxon>Eurotiales</taxon>
        <taxon>Thermoascaceae</taxon>
        <taxon>Paecilomyces</taxon>
    </lineage>
</organism>
<keyword evidence="15" id="KW-1185">Reference proteome</keyword>
<evidence type="ECO:0000313" key="14">
    <source>
        <dbReference type="EMBL" id="GAD95714.1"/>
    </source>
</evidence>
<evidence type="ECO:0000256" key="10">
    <source>
        <dbReference type="ARBA" id="ARBA00023004"/>
    </source>
</evidence>
<dbReference type="InterPro" id="IPR017941">
    <property type="entry name" value="Rieske_2Fe-2S"/>
</dbReference>
<dbReference type="Pfam" id="PF00848">
    <property type="entry name" value="Ring_hydroxyl_A"/>
    <property type="match status" value="2"/>
</dbReference>
<accession>V5FE98</accession>
<reference evidence="15" key="1">
    <citation type="journal article" date="2014" name="Genome Announc.">
        <title>Draft genome sequence of the formaldehyde-resistant fungus Byssochlamys spectabilis No. 5 (anamorph Paecilomyces variotii No. 5) (NBRC109023).</title>
        <authorList>
            <person name="Oka T."/>
            <person name="Ekino K."/>
            <person name="Fukuda K."/>
            <person name="Nomura Y."/>
        </authorList>
    </citation>
    <scope>NUCLEOTIDE SEQUENCE [LARGE SCALE GENOMIC DNA]</scope>
    <source>
        <strain evidence="15">No. 5 / NBRC 109023</strain>
    </source>
</reference>
<comment type="caution">
    <text evidence="14">The sequence shown here is derived from an EMBL/GenBank/DDBJ whole genome shotgun (WGS) entry which is preliminary data.</text>
</comment>
<dbReference type="Gene3D" id="2.102.10.10">
    <property type="entry name" value="Rieske [2Fe-2S] iron-sulphur domain"/>
    <property type="match status" value="1"/>
</dbReference>
<dbReference type="SUPFAM" id="SSF55961">
    <property type="entry name" value="Bet v1-like"/>
    <property type="match status" value="1"/>
</dbReference>
<evidence type="ECO:0000256" key="6">
    <source>
        <dbReference type="ARBA" id="ARBA00014931"/>
    </source>
</evidence>
<dbReference type="Pfam" id="PF11951">
    <property type="entry name" value="Fungal_trans_2"/>
    <property type="match status" value="2"/>
</dbReference>
<dbReference type="PROSITE" id="PS51296">
    <property type="entry name" value="RIESKE"/>
    <property type="match status" value="1"/>
</dbReference>
<dbReference type="HOGENOM" id="CLU_348516_0_0_1"/>
<dbReference type="InterPro" id="IPR021858">
    <property type="entry name" value="Fun_TF"/>
</dbReference>
<dbReference type="GO" id="GO:0005506">
    <property type="term" value="F:iron ion binding"/>
    <property type="evidence" value="ECO:0007669"/>
    <property type="project" value="InterPro"/>
</dbReference>
<keyword evidence="10" id="KW-0408">Iron</keyword>
<dbReference type="GO" id="GO:0051537">
    <property type="term" value="F:2 iron, 2 sulfur cluster binding"/>
    <property type="evidence" value="ECO:0007669"/>
    <property type="project" value="UniProtKB-KW"/>
</dbReference>
<dbReference type="InParanoid" id="V5FE98"/>
<feature type="domain" description="Rieske" evidence="13">
    <location>
        <begin position="38"/>
        <end position="128"/>
    </location>
</feature>
<dbReference type="Proteomes" id="UP000018001">
    <property type="component" value="Unassembled WGS sequence"/>
</dbReference>
<comment type="pathway">
    <text evidence="3">Amine and polyamine biosynthesis; betaine biosynthesis via choline pathway; betaine aldehyde from choline (monooxygenase route): step 1/1.</text>
</comment>
<evidence type="ECO:0000256" key="8">
    <source>
        <dbReference type="ARBA" id="ARBA00022723"/>
    </source>
</evidence>
<dbReference type="EMBL" id="BAUL01000136">
    <property type="protein sequence ID" value="GAD95714.1"/>
    <property type="molecule type" value="Genomic_DNA"/>
</dbReference>
<dbReference type="CDD" id="cd03469">
    <property type="entry name" value="Rieske_RO_Alpha_N"/>
    <property type="match status" value="1"/>
</dbReference>
<comment type="catalytic activity">
    <reaction evidence="12">
        <text>choline + 2 reduced [2Fe-2S]-[ferredoxin] + O2 + 2 H(+) = betaine aldehyde hydrate + 2 oxidized [2Fe-2S]-[ferredoxin] + H2O</text>
        <dbReference type="Rhea" id="RHEA:17769"/>
        <dbReference type="Rhea" id="RHEA-COMP:10000"/>
        <dbReference type="Rhea" id="RHEA-COMP:10001"/>
        <dbReference type="ChEBI" id="CHEBI:15354"/>
        <dbReference type="ChEBI" id="CHEBI:15377"/>
        <dbReference type="ChEBI" id="CHEBI:15378"/>
        <dbReference type="ChEBI" id="CHEBI:15379"/>
        <dbReference type="ChEBI" id="CHEBI:15870"/>
        <dbReference type="ChEBI" id="CHEBI:33737"/>
        <dbReference type="ChEBI" id="CHEBI:33738"/>
        <dbReference type="EC" id="1.14.15.7"/>
    </reaction>
</comment>
<dbReference type="InterPro" id="IPR036922">
    <property type="entry name" value="Rieske_2Fe-2S_sf"/>
</dbReference>
<dbReference type="GO" id="GO:0019285">
    <property type="term" value="P:glycine betaine biosynthetic process from choline"/>
    <property type="evidence" value="ECO:0007669"/>
    <property type="project" value="UniProtKB-UniPathway"/>
</dbReference>
<dbReference type="InterPro" id="IPR001663">
    <property type="entry name" value="Rng_hydr_dOase-A"/>
</dbReference>
<gene>
    <name evidence="14" type="ORF">PVAR5_4360</name>
</gene>
<dbReference type="InterPro" id="IPR015879">
    <property type="entry name" value="Ring_hydroxy_dOase_asu_C_dom"/>
</dbReference>
<evidence type="ECO:0000313" key="15">
    <source>
        <dbReference type="Proteomes" id="UP000018001"/>
    </source>
</evidence>
<dbReference type="OrthoDB" id="426882at2759"/>
<dbReference type="EC" id="1.14.15.7" evidence="5"/>
<dbReference type="PANTHER" id="PTHR43756:SF5">
    <property type="entry name" value="CHOLINE MONOOXYGENASE, CHLOROPLASTIC"/>
    <property type="match status" value="1"/>
</dbReference>
<evidence type="ECO:0000259" key="13">
    <source>
        <dbReference type="PROSITE" id="PS51296"/>
    </source>
</evidence>
<evidence type="ECO:0000256" key="2">
    <source>
        <dbReference type="ARBA" id="ARBA00002149"/>
    </source>
</evidence>
<keyword evidence="9" id="KW-0560">Oxidoreductase</keyword>
<dbReference type="PANTHER" id="PTHR43756">
    <property type="entry name" value="CHOLINE MONOOXYGENASE, CHLOROPLASTIC"/>
    <property type="match status" value="1"/>
</dbReference>
<comment type="cofactor">
    <cofactor evidence="1">
        <name>Fe cation</name>
        <dbReference type="ChEBI" id="CHEBI:24875"/>
    </cofactor>
</comment>
<evidence type="ECO:0000256" key="4">
    <source>
        <dbReference type="ARBA" id="ARBA00010848"/>
    </source>
</evidence>
<keyword evidence="7" id="KW-0001">2Fe-2S</keyword>
<keyword evidence="8" id="KW-0479">Metal-binding</keyword>
<evidence type="ECO:0000256" key="3">
    <source>
        <dbReference type="ARBA" id="ARBA00004866"/>
    </source>
</evidence>
<dbReference type="eggNOG" id="ENOG502QQJW">
    <property type="taxonomic scope" value="Eukaryota"/>
</dbReference>
<proteinExistence type="inferred from homology"/>